<reference evidence="2" key="1">
    <citation type="submission" date="2023-07" db="EMBL/GenBank/DDBJ databases">
        <title>Black Yeasts Isolated from many extreme environments.</title>
        <authorList>
            <person name="Coleine C."/>
            <person name="Stajich J.E."/>
            <person name="Selbmann L."/>
        </authorList>
    </citation>
    <scope>NUCLEOTIDE SEQUENCE</scope>
    <source>
        <strain evidence="2">CCFEE 5485</strain>
    </source>
</reference>
<keyword evidence="3" id="KW-1185">Reference proteome</keyword>
<sequence>MSEETEPFRPASVLLSHAVIKQCRPETILQTARYLLGSISPTSKVTLEEASIIPSSKDGSPVADLAVASTDNQILPLNAASEAPRTPNLEADRNSQAGRRTVLAKQPIRRQSIPQTTTSTQSRARIWIGPRLGKSLKKGVASQLKREGLTVQEKHSEPWTSSELEFAQTMEGTITSAQIAIRLGKSPAKAVDVKLDGEHGRVGLTEKPMATRNTWCADELEQALSWTATMTYAEIAEKLGRPNVSTVQRRLEHELPDERKRPRAWAHWPTKGDADRRHQKSAARSSRPHKAPLTGSKVHVRPMVSVLAAEKVGHFLHSCQADTISRTSRDLTAPEASLDVLRLVAKLALASNDGQTMITTFHISKSLSMLRFK</sequence>
<protein>
    <submittedName>
        <fullName evidence="2">Uncharacterized protein</fullName>
    </submittedName>
</protein>
<feature type="compositionally biased region" description="Basic residues" evidence="1">
    <location>
        <begin position="277"/>
        <end position="290"/>
    </location>
</feature>
<dbReference type="EMBL" id="JAUTXT010000035">
    <property type="protein sequence ID" value="KAK3672180.1"/>
    <property type="molecule type" value="Genomic_DNA"/>
</dbReference>
<accession>A0AAE0WHW6</accession>
<evidence type="ECO:0000313" key="3">
    <source>
        <dbReference type="Proteomes" id="UP001274830"/>
    </source>
</evidence>
<feature type="region of interest" description="Disordered" evidence="1">
    <location>
        <begin position="250"/>
        <end position="294"/>
    </location>
</feature>
<comment type="caution">
    <text evidence="2">The sequence shown here is derived from an EMBL/GenBank/DDBJ whole genome shotgun (WGS) entry which is preliminary data.</text>
</comment>
<feature type="compositionally biased region" description="Basic and acidic residues" evidence="1">
    <location>
        <begin position="250"/>
        <end position="260"/>
    </location>
</feature>
<dbReference type="Proteomes" id="UP001274830">
    <property type="component" value="Unassembled WGS sequence"/>
</dbReference>
<evidence type="ECO:0000256" key="1">
    <source>
        <dbReference type="SAM" id="MobiDB-lite"/>
    </source>
</evidence>
<dbReference type="AlphaFoldDB" id="A0AAE0WHW6"/>
<gene>
    <name evidence="2" type="ORF">LTR78_007933</name>
</gene>
<name>A0AAE0WHW6_9PEZI</name>
<proteinExistence type="predicted"/>
<evidence type="ECO:0000313" key="2">
    <source>
        <dbReference type="EMBL" id="KAK3672180.1"/>
    </source>
</evidence>
<organism evidence="2 3">
    <name type="scientific">Recurvomyces mirabilis</name>
    <dbReference type="NCBI Taxonomy" id="574656"/>
    <lineage>
        <taxon>Eukaryota</taxon>
        <taxon>Fungi</taxon>
        <taxon>Dikarya</taxon>
        <taxon>Ascomycota</taxon>
        <taxon>Pezizomycotina</taxon>
        <taxon>Dothideomycetes</taxon>
        <taxon>Dothideomycetidae</taxon>
        <taxon>Mycosphaerellales</taxon>
        <taxon>Teratosphaeriaceae</taxon>
        <taxon>Recurvomyces</taxon>
    </lineage>
</organism>